<proteinExistence type="predicted"/>
<dbReference type="InterPro" id="IPR016187">
    <property type="entry name" value="CTDL_fold"/>
</dbReference>
<organism evidence="3 4">
    <name type="scientific">Steinernema glaseri</name>
    <dbReference type="NCBI Taxonomy" id="37863"/>
    <lineage>
        <taxon>Eukaryota</taxon>
        <taxon>Metazoa</taxon>
        <taxon>Ecdysozoa</taxon>
        <taxon>Nematoda</taxon>
        <taxon>Chromadorea</taxon>
        <taxon>Rhabditida</taxon>
        <taxon>Tylenchina</taxon>
        <taxon>Panagrolaimomorpha</taxon>
        <taxon>Strongyloidoidea</taxon>
        <taxon>Steinernematidae</taxon>
        <taxon>Steinernema</taxon>
    </lineage>
</organism>
<dbReference type="InterPro" id="IPR016186">
    <property type="entry name" value="C-type_lectin-like/link_sf"/>
</dbReference>
<reference evidence="4" key="1">
    <citation type="submission" date="2016-11" db="UniProtKB">
        <authorList>
            <consortium name="WormBaseParasite"/>
        </authorList>
    </citation>
    <scope>IDENTIFICATION</scope>
</reference>
<name>A0A1I8AGH4_9BILA</name>
<dbReference type="GO" id="GO:0008375">
    <property type="term" value="F:acetylglucosaminyltransferase activity"/>
    <property type="evidence" value="ECO:0007669"/>
    <property type="project" value="TreeGrafter"/>
</dbReference>
<dbReference type="AlphaFoldDB" id="A0A1I8AGH4"/>
<evidence type="ECO:0000313" key="3">
    <source>
        <dbReference type="Proteomes" id="UP000095287"/>
    </source>
</evidence>
<dbReference type="PROSITE" id="PS50041">
    <property type="entry name" value="C_TYPE_LECTIN_2"/>
    <property type="match status" value="1"/>
</dbReference>
<dbReference type="WBParaSite" id="L893_g5368.t1">
    <property type="protein sequence ID" value="L893_g5368.t1"/>
    <property type="gene ID" value="L893_g5368"/>
</dbReference>
<sequence>MVRIFKELNGSFNSGIYDLEKNRYQHWNPSPLPLWKSSLSATFSKESALFMVRSPLVERTYNYLRSTHCPDETFWTTIAGNPHILQMPGGFNASLWKEKLIGAWDKSHPNANVTLDAKRRSYGLYEPETYYIARYQIWNNYNFRKLKNRCLGKFTAESCAFGVDDLPTLANRPELIGHKFYTKFQPAAFFCLYEHVRQRALSGNTDFNVSAYGELPGPKLLSGTSHVHKAVRRKETTSRTMKFVVLSSVLWAVAFSACDSGWSFFPKTNSCYRHFNEQKSFNNAQTSCRALNASLASVGDINENNFIRTIATMGGDAGTWGVMPWLGGYTESPNETPIASLEWKWNDGSAFGFTNWCPGDPNSSHEKCIHMVVDQCPMCGSYFKLGCWNNLECHNIVPYICKKPNVAA</sequence>
<dbReference type="Pfam" id="PF00059">
    <property type="entry name" value="Lectin_C"/>
    <property type="match status" value="1"/>
</dbReference>
<dbReference type="PANTHER" id="PTHR19297:SF185">
    <property type="entry name" value="BETA-1,3-GALACTOSYL-O-GLYCOSYL-GLYCOPROTEIN BETA-1,6-N-ACETYLGLUCOSAMINYLTRANSFERASE 3"/>
    <property type="match status" value="1"/>
</dbReference>
<dbReference type="InterPro" id="IPR018378">
    <property type="entry name" value="C-type_lectin_CS"/>
</dbReference>
<dbReference type="CDD" id="cd00037">
    <property type="entry name" value="CLECT"/>
    <property type="match status" value="1"/>
</dbReference>
<accession>A0A1I8AGH4</accession>
<protein>
    <submittedName>
        <fullName evidence="4">C-type lectin domain-containing protein</fullName>
    </submittedName>
</protein>
<dbReference type="SUPFAM" id="SSF56436">
    <property type="entry name" value="C-type lectin-like"/>
    <property type="match status" value="1"/>
</dbReference>
<evidence type="ECO:0000259" key="2">
    <source>
        <dbReference type="PROSITE" id="PS50041"/>
    </source>
</evidence>
<evidence type="ECO:0000313" key="4">
    <source>
        <dbReference type="WBParaSite" id="L893_g5368.t1"/>
    </source>
</evidence>
<dbReference type="Gene3D" id="3.10.100.10">
    <property type="entry name" value="Mannose-Binding Protein A, subunit A"/>
    <property type="match status" value="1"/>
</dbReference>
<dbReference type="InterPro" id="IPR001304">
    <property type="entry name" value="C-type_lectin-like"/>
</dbReference>
<dbReference type="Proteomes" id="UP000095287">
    <property type="component" value="Unplaced"/>
</dbReference>
<feature type="domain" description="C-type lectin" evidence="2">
    <location>
        <begin position="267"/>
        <end position="402"/>
    </location>
</feature>
<keyword evidence="3" id="KW-1185">Reference proteome</keyword>
<dbReference type="PANTHER" id="PTHR19297">
    <property type="entry name" value="GLYCOSYLTRANSFERASE 14 FAMILY MEMBER"/>
    <property type="match status" value="1"/>
</dbReference>
<keyword evidence="1" id="KW-1015">Disulfide bond</keyword>
<dbReference type="SMART" id="SM00034">
    <property type="entry name" value="CLECT"/>
    <property type="match status" value="1"/>
</dbReference>
<dbReference type="PROSITE" id="PS00615">
    <property type="entry name" value="C_TYPE_LECTIN_1"/>
    <property type="match status" value="1"/>
</dbReference>
<evidence type="ECO:0000256" key="1">
    <source>
        <dbReference type="ARBA" id="ARBA00023157"/>
    </source>
</evidence>